<accession>D8SJU4</accession>
<dbReference type="InParanoid" id="D8SJU4"/>
<evidence type="ECO:0000313" key="2">
    <source>
        <dbReference type="EMBL" id="EFJ15225.1"/>
    </source>
</evidence>
<dbReference type="Gene3D" id="1.25.40.10">
    <property type="entry name" value="Tetratricopeptide repeat domain"/>
    <property type="match status" value="1"/>
</dbReference>
<dbReference type="PANTHER" id="PTHR47925:SF84">
    <property type="entry name" value="PENTATRICOPEPTIDE REPEAT-CONTAINING PROTEIN"/>
    <property type="match status" value="1"/>
</dbReference>
<keyword evidence="1" id="KW-0677">Repeat</keyword>
<dbReference type="HOGENOM" id="CLU_002706_0_0_1"/>
<evidence type="ECO:0008006" key="4">
    <source>
        <dbReference type="Google" id="ProtNLM"/>
    </source>
</evidence>
<evidence type="ECO:0000256" key="1">
    <source>
        <dbReference type="ARBA" id="ARBA00022737"/>
    </source>
</evidence>
<name>D8SJU4_SELML</name>
<reference evidence="2 3" key="1">
    <citation type="journal article" date="2011" name="Science">
        <title>The Selaginella genome identifies genetic changes associated with the evolution of vascular plants.</title>
        <authorList>
            <person name="Banks J.A."/>
            <person name="Nishiyama T."/>
            <person name="Hasebe M."/>
            <person name="Bowman J.L."/>
            <person name="Gribskov M."/>
            <person name="dePamphilis C."/>
            <person name="Albert V.A."/>
            <person name="Aono N."/>
            <person name="Aoyama T."/>
            <person name="Ambrose B.A."/>
            <person name="Ashton N.W."/>
            <person name="Axtell M.J."/>
            <person name="Barker E."/>
            <person name="Barker M.S."/>
            <person name="Bennetzen J.L."/>
            <person name="Bonawitz N.D."/>
            <person name="Chapple C."/>
            <person name="Cheng C."/>
            <person name="Correa L.G."/>
            <person name="Dacre M."/>
            <person name="DeBarry J."/>
            <person name="Dreyer I."/>
            <person name="Elias M."/>
            <person name="Engstrom E.M."/>
            <person name="Estelle M."/>
            <person name="Feng L."/>
            <person name="Finet C."/>
            <person name="Floyd S.K."/>
            <person name="Frommer W.B."/>
            <person name="Fujita T."/>
            <person name="Gramzow L."/>
            <person name="Gutensohn M."/>
            <person name="Harholt J."/>
            <person name="Hattori M."/>
            <person name="Heyl A."/>
            <person name="Hirai T."/>
            <person name="Hiwatashi Y."/>
            <person name="Ishikawa M."/>
            <person name="Iwata M."/>
            <person name="Karol K.G."/>
            <person name="Koehler B."/>
            <person name="Kolukisaoglu U."/>
            <person name="Kubo M."/>
            <person name="Kurata T."/>
            <person name="Lalonde S."/>
            <person name="Li K."/>
            <person name="Li Y."/>
            <person name="Litt A."/>
            <person name="Lyons E."/>
            <person name="Manning G."/>
            <person name="Maruyama T."/>
            <person name="Michael T.P."/>
            <person name="Mikami K."/>
            <person name="Miyazaki S."/>
            <person name="Morinaga S."/>
            <person name="Murata T."/>
            <person name="Mueller-Roeber B."/>
            <person name="Nelson D.R."/>
            <person name="Obara M."/>
            <person name="Oguri Y."/>
            <person name="Olmstead R.G."/>
            <person name="Onodera N."/>
            <person name="Petersen B.L."/>
            <person name="Pils B."/>
            <person name="Prigge M."/>
            <person name="Rensing S.A."/>
            <person name="Riano-Pachon D.M."/>
            <person name="Roberts A.W."/>
            <person name="Sato Y."/>
            <person name="Scheller H.V."/>
            <person name="Schulz B."/>
            <person name="Schulz C."/>
            <person name="Shakirov E.V."/>
            <person name="Shibagaki N."/>
            <person name="Shinohara N."/>
            <person name="Shippen D.E."/>
            <person name="Soerensen I."/>
            <person name="Sotooka R."/>
            <person name="Sugimoto N."/>
            <person name="Sugita M."/>
            <person name="Sumikawa N."/>
            <person name="Tanurdzic M."/>
            <person name="Theissen G."/>
            <person name="Ulvskov P."/>
            <person name="Wakazuki S."/>
            <person name="Weng J.K."/>
            <person name="Willats W.W."/>
            <person name="Wipf D."/>
            <person name="Wolf P.G."/>
            <person name="Yang L."/>
            <person name="Zimmer A.D."/>
            <person name="Zhu Q."/>
            <person name="Mitros T."/>
            <person name="Hellsten U."/>
            <person name="Loque D."/>
            <person name="Otillar R."/>
            <person name="Salamov A."/>
            <person name="Schmutz J."/>
            <person name="Shapiro H."/>
            <person name="Lindquist E."/>
            <person name="Lucas S."/>
            <person name="Rokhsar D."/>
            <person name="Grigoriev I.V."/>
        </authorList>
    </citation>
    <scope>NUCLEOTIDE SEQUENCE [LARGE SCALE GENOMIC DNA]</scope>
</reference>
<sequence>MLIHGILPDNTAFTCMLFGCSHGGDVAAGRSSFHSMAIDFHLEGGRRDYGCMIDLLGRAGYLEDAIDLVETMPYPARVDDWICLLGSCRRISDARRATRAASRAVELDRAAAPYILLANKFSFSF</sequence>
<dbReference type="PANTHER" id="PTHR47925">
    <property type="entry name" value="OS01G0913400 PROTEIN-RELATED"/>
    <property type="match status" value="1"/>
</dbReference>
<dbReference type="Gramene" id="EFJ15225">
    <property type="protein sequence ID" value="EFJ15225"/>
    <property type="gene ID" value="SELMODRAFT_118770"/>
</dbReference>
<protein>
    <recommendedName>
        <fullName evidence="4">Pentatricopeptide repeat-containing protein</fullName>
    </recommendedName>
</protein>
<dbReference type="InterPro" id="IPR002885">
    <property type="entry name" value="PPR_rpt"/>
</dbReference>
<evidence type="ECO:0000313" key="3">
    <source>
        <dbReference type="Proteomes" id="UP000001514"/>
    </source>
</evidence>
<dbReference type="Proteomes" id="UP000001514">
    <property type="component" value="Unassembled WGS sequence"/>
</dbReference>
<dbReference type="KEGG" id="smo:SELMODRAFT_118770"/>
<proteinExistence type="predicted"/>
<dbReference type="InterPro" id="IPR011990">
    <property type="entry name" value="TPR-like_helical_dom_sf"/>
</dbReference>
<dbReference type="EMBL" id="GL377624">
    <property type="protein sequence ID" value="EFJ15225.1"/>
    <property type="molecule type" value="Genomic_DNA"/>
</dbReference>
<gene>
    <name evidence="2" type="ORF">SELMODRAFT_118770</name>
</gene>
<dbReference type="OrthoDB" id="1436350at2759"/>
<dbReference type="AlphaFoldDB" id="D8SJU4"/>
<keyword evidence="3" id="KW-1185">Reference proteome</keyword>
<dbReference type="Pfam" id="PF01535">
    <property type="entry name" value="PPR"/>
    <property type="match status" value="1"/>
</dbReference>
<organism evidence="3">
    <name type="scientific">Selaginella moellendorffii</name>
    <name type="common">Spikemoss</name>
    <dbReference type="NCBI Taxonomy" id="88036"/>
    <lineage>
        <taxon>Eukaryota</taxon>
        <taxon>Viridiplantae</taxon>
        <taxon>Streptophyta</taxon>
        <taxon>Embryophyta</taxon>
        <taxon>Tracheophyta</taxon>
        <taxon>Lycopodiopsida</taxon>
        <taxon>Selaginellales</taxon>
        <taxon>Selaginellaceae</taxon>
        <taxon>Selaginella</taxon>
    </lineage>
</organism>
<dbReference type="NCBIfam" id="TIGR00756">
    <property type="entry name" value="PPR"/>
    <property type="match status" value="1"/>
</dbReference>
<dbReference type="eggNOG" id="KOG4197">
    <property type="taxonomic scope" value="Eukaryota"/>
</dbReference>